<accession>A0ABN2ILB4</accession>
<evidence type="ECO:0000256" key="3">
    <source>
        <dbReference type="ARBA" id="ARBA00023001"/>
    </source>
</evidence>
<dbReference type="SUPFAM" id="SSF51989">
    <property type="entry name" value="Glycosyl hydrolases family 6, cellulases"/>
    <property type="match status" value="1"/>
</dbReference>
<dbReference type="PRINTS" id="PR00733">
    <property type="entry name" value="GLHYDRLASE6"/>
</dbReference>
<evidence type="ECO:0000256" key="9">
    <source>
        <dbReference type="RuleBase" id="RU361186"/>
    </source>
</evidence>
<dbReference type="GO" id="GO:0016787">
    <property type="term" value="F:hydrolase activity"/>
    <property type="evidence" value="ECO:0007669"/>
    <property type="project" value="UniProtKB-KW"/>
</dbReference>
<evidence type="ECO:0000256" key="10">
    <source>
        <dbReference type="SAM" id="Phobius"/>
    </source>
</evidence>
<dbReference type="Pfam" id="PF01341">
    <property type="entry name" value="Glyco_hydro_6"/>
    <property type="match status" value="1"/>
</dbReference>
<dbReference type="PANTHER" id="PTHR34876:SF4">
    <property type="entry name" value="1,4-BETA-D-GLUCAN CELLOBIOHYDROLASE C-RELATED"/>
    <property type="match status" value="1"/>
</dbReference>
<keyword evidence="12" id="KW-1185">Reference proteome</keyword>
<organism evidence="11 12">
    <name type="scientific">Microbacterium sediminicola</name>
    <dbReference type="NCBI Taxonomy" id="415210"/>
    <lineage>
        <taxon>Bacteria</taxon>
        <taxon>Bacillati</taxon>
        <taxon>Actinomycetota</taxon>
        <taxon>Actinomycetes</taxon>
        <taxon>Micrococcales</taxon>
        <taxon>Microbacteriaceae</taxon>
        <taxon>Microbacterium</taxon>
    </lineage>
</organism>
<dbReference type="Gene3D" id="3.20.20.40">
    <property type="entry name" value="1, 4-beta cellobiohydrolase"/>
    <property type="match status" value="1"/>
</dbReference>
<evidence type="ECO:0000256" key="1">
    <source>
        <dbReference type="ARBA" id="ARBA00022729"/>
    </source>
</evidence>
<dbReference type="EC" id="3.2.1.-" evidence="9"/>
<evidence type="ECO:0000256" key="8">
    <source>
        <dbReference type="PROSITE-ProRule" id="PRU10057"/>
    </source>
</evidence>
<keyword evidence="10" id="KW-0812">Transmembrane</keyword>
<evidence type="ECO:0000256" key="6">
    <source>
        <dbReference type="ARBA" id="ARBA00023295"/>
    </source>
</evidence>
<dbReference type="InterPro" id="IPR036434">
    <property type="entry name" value="Beta_cellobiohydrolase_sf"/>
</dbReference>
<keyword evidence="5 9" id="KW-0119">Carbohydrate metabolism</keyword>
<proteinExistence type="inferred from homology"/>
<keyword evidence="7 9" id="KW-0624">Polysaccharide degradation</keyword>
<keyword evidence="1" id="KW-0732">Signal</keyword>
<dbReference type="RefSeq" id="WP_344073468.1">
    <property type="nucleotide sequence ID" value="NZ_BAAAPL010000002.1"/>
</dbReference>
<sequence>MHSRPPRPERAIPRWGVFTMVGVGAFFVVTVVVAASAFVVDWTHQVTATAPAVGTVIVAPEESKAALALPGLTEGTDDYAATAYLAAQPTAYWLTPEIDPLGEVGARTESLIAQARAEGLSVAMVVYGLPERDCGAGLSAGGLDPAGYSEWTQQIGDALAGAPDVMKIVIVEPDALALGPECGNTDARMIELRMAITNLASTNTWLYVDGGHSDWLAASQMAELINQLGMNDIIRGFATNVSNYNQTYDEFEYAHALSEATGGLHAVIDTSRNGAGSNGEWCNPPGRLVGDPGGTYGDDVVDTNFWIKPPGESDGTCNGGPTAGAWWPEAAVELTRTVLP</sequence>
<evidence type="ECO:0000256" key="4">
    <source>
        <dbReference type="ARBA" id="ARBA00023157"/>
    </source>
</evidence>
<protein>
    <recommendedName>
        <fullName evidence="9">Glucanase</fullName>
        <ecNumber evidence="9">3.2.1.-</ecNumber>
    </recommendedName>
</protein>
<dbReference type="InterPro" id="IPR001524">
    <property type="entry name" value="Glyco_hydro_6_CS"/>
</dbReference>
<reference evidence="11 12" key="1">
    <citation type="journal article" date="2019" name="Int. J. Syst. Evol. Microbiol.">
        <title>The Global Catalogue of Microorganisms (GCM) 10K type strain sequencing project: providing services to taxonomists for standard genome sequencing and annotation.</title>
        <authorList>
            <consortium name="The Broad Institute Genomics Platform"/>
            <consortium name="The Broad Institute Genome Sequencing Center for Infectious Disease"/>
            <person name="Wu L."/>
            <person name="Ma J."/>
        </authorList>
    </citation>
    <scope>NUCLEOTIDE SEQUENCE [LARGE SCALE GENOMIC DNA]</scope>
    <source>
        <strain evidence="11 12">JCM 15577</strain>
    </source>
</reference>
<evidence type="ECO:0000256" key="2">
    <source>
        <dbReference type="ARBA" id="ARBA00022801"/>
    </source>
</evidence>
<feature type="active site" description="Proton donor" evidence="8">
    <location>
        <position position="174"/>
    </location>
</feature>
<evidence type="ECO:0000313" key="12">
    <source>
        <dbReference type="Proteomes" id="UP001501690"/>
    </source>
</evidence>
<keyword evidence="3 9" id="KW-0136">Cellulose degradation</keyword>
<evidence type="ECO:0000313" key="11">
    <source>
        <dbReference type="EMBL" id="GAA1707326.1"/>
    </source>
</evidence>
<dbReference type="EMBL" id="BAAAPL010000002">
    <property type="protein sequence ID" value="GAA1707326.1"/>
    <property type="molecule type" value="Genomic_DNA"/>
</dbReference>
<dbReference type="PANTHER" id="PTHR34876">
    <property type="match status" value="1"/>
</dbReference>
<dbReference type="PROSITE" id="PS00656">
    <property type="entry name" value="GLYCOSYL_HYDROL_F6_2"/>
    <property type="match status" value="1"/>
</dbReference>
<feature type="transmembrane region" description="Helical" evidence="10">
    <location>
        <begin position="12"/>
        <end position="40"/>
    </location>
</feature>
<dbReference type="Proteomes" id="UP001501690">
    <property type="component" value="Unassembled WGS sequence"/>
</dbReference>
<comment type="similarity">
    <text evidence="9">Belongs to the glycosyl hydrolase family 6.</text>
</comment>
<gene>
    <name evidence="11" type="ORF">GCM10009808_26640</name>
</gene>
<keyword evidence="2 9" id="KW-0378">Hydrolase</keyword>
<evidence type="ECO:0000256" key="5">
    <source>
        <dbReference type="ARBA" id="ARBA00023277"/>
    </source>
</evidence>
<keyword evidence="10" id="KW-1133">Transmembrane helix</keyword>
<keyword evidence="4" id="KW-1015">Disulfide bond</keyword>
<dbReference type="InterPro" id="IPR016288">
    <property type="entry name" value="Beta_cellobiohydrolase"/>
</dbReference>
<keyword evidence="10" id="KW-0472">Membrane</keyword>
<name>A0ABN2ILB4_9MICO</name>
<comment type="caution">
    <text evidence="11">The sequence shown here is derived from an EMBL/GenBank/DDBJ whole genome shotgun (WGS) entry which is preliminary data.</text>
</comment>
<evidence type="ECO:0000256" key="7">
    <source>
        <dbReference type="ARBA" id="ARBA00023326"/>
    </source>
</evidence>
<keyword evidence="6 9" id="KW-0326">Glycosidase</keyword>